<dbReference type="InterPro" id="IPR052222">
    <property type="entry name" value="DESIGUAL"/>
</dbReference>
<dbReference type="Pfam" id="PF06749">
    <property type="entry name" value="DUF1218"/>
    <property type="match status" value="1"/>
</dbReference>
<evidence type="ECO:0000256" key="7">
    <source>
        <dbReference type="SAM" id="Phobius"/>
    </source>
</evidence>
<feature type="transmembrane region" description="Helical" evidence="7">
    <location>
        <begin position="142"/>
        <end position="165"/>
    </location>
</feature>
<keyword evidence="2 7" id="KW-0812">Transmembrane</keyword>
<protein>
    <submittedName>
        <fullName evidence="8">Uncharacterized protein</fullName>
    </submittedName>
</protein>
<accession>A0A0K9PX82</accession>
<reference evidence="9" key="1">
    <citation type="journal article" date="2016" name="Nature">
        <title>The genome of the seagrass Zostera marina reveals angiosperm adaptation to the sea.</title>
        <authorList>
            <person name="Olsen J.L."/>
            <person name="Rouze P."/>
            <person name="Verhelst B."/>
            <person name="Lin Y.-C."/>
            <person name="Bayer T."/>
            <person name="Collen J."/>
            <person name="Dattolo E."/>
            <person name="De Paoli E."/>
            <person name="Dittami S."/>
            <person name="Maumus F."/>
            <person name="Michel G."/>
            <person name="Kersting A."/>
            <person name="Lauritano C."/>
            <person name="Lohaus R."/>
            <person name="Toepel M."/>
            <person name="Tonon T."/>
            <person name="Vanneste K."/>
            <person name="Amirebrahimi M."/>
            <person name="Brakel J."/>
            <person name="Bostroem C."/>
            <person name="Chovatia M."/>
            <person name="Grimwood J."/>
            <person name="Jenkins J.W."/>
            <person name="Jueterbock A."/>
            <person name="Mraz A."/>
            <person name="Stam W.T."/>
            <person name="Tice H."/>
            <person name="Bornberg-Bauer E."/>
            <person name="Green P.J."/>
            <person name="Pearson G.A."/>
            <person name="Procaccini G."/>
            <person name="Duarte C.M."/>
            <person name="Schmutz J."/>
            <person name="Reusch T.B.H."/>
            <person name="Van de Peer Y."/>
        </authorList>
    </citation>
    <scope>NUCLEOTIDE SEQUENCE [LARGE SCALE GENOMIC DNA]</scope>
    <source>
        <strain evidence="9">cv. Finnish</strain>
    </source>
</reference>
<evidence type="ECO:0000313" key="8">
    <source>
        <dbReference type="EMBL" id="KMZ72840.1"/>
    </source>
</evidence>
<dbReference type="OrthoDB" id="1931917at2759"/>
<dbReference type="AlphaFoldDB" id="A0A0K9PX82"/>
<keyword evidence="4 7" id="KW-1133">Transmembrane helix</keyword>
<proteinExistence type="inferred from homology"/>
<name>A0A0K9PX82_ZOSMR</name>
<feature type="transmembrane region" description="Helical" evidence="7">
    <location>
        <begin position="12"/>
        <end position="28"/>
    </location>
</feature>
<dbReference type="Proteomes" id="UP000036987">
    <property type="component" value="Unassembled WGS sequence"/>
</dbReference>
<keyword evidence="3" id="KW-0732">Signal</keyword>
<sequence length="202" mass="21556">MASLSRTAQTAIFVSVFGSMAFIFGIIAENKKPAFGTPIQGKGAVICKFPSDPSIVMGCLSIVTMAITAALGVFSIFHSYQGKKVPTDALFKSTTLRIFFGIAIGVTVLAEVMILWATITEALIITYNIHQDSSCSTTKTGVFGGGAFLALDASLFWLICLMLTVNARADYFDEEEDIHGRYGQILTTEYDIRGAGASPAVA</sequence>
<comment type="caution">
    <text evidence="8">The sequence shown here is derived from an EMBL/GenBank/DDBJ whole genome shotgun (WGS) entry which is preliminary data.</text>
</comment>
<evidence type="ECO:0000256" key="3">
    <source>
        <dbReference type="ARBA" id="ARBA00022729"/>
    </source>
</evidence>
<dbReference type="PANTHER" id="PTHR31769">
    <property type="entry name" value="OS07G0462200 PROTEIN-RELATED"/>
    <property type="match status" value="1"/>
</dbReference>
<evidence type="ECO:0000256" key="6">
    <source>
        <dbReference type="ARBA" id="ARBA00029467"/>
    </source>
</evidence>
<evidence type="ECO:0000256" key="4">
    <source>
        <dbReference type="ARBA" id="ARBA00022989"/>
    </source>
</evidence>
<evidence type="ECO:0000256" key="5">
    <source>
        <dbReference type="ARBA" id="ARBA00023136"/>
    </source>
</evidence>
<keyword evidence="5 7" id="KW-0472">Membrane</keyword>
<evidence type="ECO:0000313" key="9">
    <source>
        <dbReference type="Proteomes" id="UP000036987"/>
    </source>
</evidence>
<gene>
    <name evidence="8" type="ORF">ZOSMA_159G00030</name>
</gene>
<comment type="similarity">
    <text evidence="6">Belongs to the DESIGUAL family.</text>
</comment>
<dbReference type="InterPro" id="IPR009606">
    <property type="entry name" value="DEAL/Modifying_wall_lignin1/2"/>
</dbReference>
<evidence type="ECO:0000256" key="2">
    <source>
        <dbReference type="ARBA" id="ARBA00022692"/>
    </source>
</evidence>
<dbReference type="EMBL" id="LFYR01000619">
    <property type="protein sequence ID" value="KMZ72840.1"/>
    <property type="molecule type" value="Genomic_DNA"/>
</dbReference>
<organism evidence="8 9">
    <name type="scientific">Zostera marina</name>
    <name type="common">Eelgrass</name>
    <dbReference type="NCBI Taxonomy" id="29655"/>
    <lineage>
        <taxon>Eukaryota</taxon>
        <taxon>Viridiplantae</taxon>
        <taxon>Streptophyta</taxon>
        <taxon>Embryophyta</taxon>
        <taxon>Tracheophyta</taxon>
        <taxon>Spermatophyta</taxon>
        <taxon>Magnoliopsida</taxon>
        <taxon>Liliopsida</taxon>
        <taxon>Zosteraceae</taxon>
        <taxon>Zostera</taxon>
    </lineage>
</organism>
<dbReference type="GO" id="GO:0012505">
    <property type="term" value="C:endomembrane system"/>
    <property type="evidence" value="ECO:0007669"/>
    <property type="project" value="UniProtKB-SubCell"/>
</dbReference>
<feature type="transmembrane region" description="Helical" evidence="7">
    <location>
        <begin position="98"/>
        <end position="119"/>
    </location>
</feature>
<evidence type="ECO:0000256" key="1">
    <source>
        <dbReference type="ARBA" id="ARBA00004127"/>
    </source>
</evidence>
<keyword evidence="9" id="KW-1185">Reference proteome</keyword>
<feature type="transmembrane region" description="Helical" evidence="7">
    <location>
        <begin position="55"/>
        <end position="77"/>
    </location>
</feature>
<dbReference type="OMA" id="FKHTTFT"/>
<comment type="subcellular location">
    <subcellularLocation>
        <location evidence="1">Endomembrane system</location>
        <topology evidence="1">Multi-pass membrane protein</topology>
    </subcellularLocation>
</comment>